<reference evidence="2" key="1">
    <citation type="journal article" date="2014" name="Int. J. Syst. Evol. Microbiol.">
        <title>Complete genome sequence of Corynebacterium casei LMG S-19264T (=DSM 44701T), isolated from a smear-ripened cheese.</title>
        <authorList>
            <consortium name="US DOE Joint Genome Institute (JGI-PGF)"/>
            <person name="Walter F."/>
            <person name="Albersmeier A."/>
            <person name="Kalinowski J."/>
            <person name="Ruckert C."/>
        </authorList>
    </citation>
    <scope>NUCLEOTIDE SEQUENCE</scope>
    <source>
        <strain evidence="2">JCM 4714</strain>
    </source>
</reference>
<protein>
    <submittedName>
        <fullName evidence="2">Uncharacterized protein</fullName>
    </submittedName>
</protein>
<reference evidence="2" key="2">
    <citation type="submission" date="2020-09" db="EMBL/GenBank/DDBJ databases">
        <authorList>
            <person name="Sun Q."/>
            <person name="Ohkuma M."/>
        </authorList>
    </citation>
    <scope>NUCLEOTIDE SEQUENCE</scope>
    <source>
        <strain evidence="2">JCM 4714</strain>
    </source>
</reference>
<evidence type="ECO:0000256" key="1">
    <source>
        <dbReference type="SAM" id="MobiDB-lite"/>
    </source>
</evidence>
<comment type="caution">
    <text evidence="2">The sequence shown here is derived from an EMBL/GenBank/DDBJ whole genome shotgun (WGS) entry which is preliminary data.</text>
</comment>
<feature type="region of interest" description="Disordered" evidence="1">
    <location>
        <begin position="32"/>
        <end position="61"/>
    </location>
</feature>
<dbReference type="Proteomes" id="UP000655443">
    <property type="component" value="Unassembled WGS sequence"/>
</dbReference>
<dbReference type="EMBL" id="BMVG01000043">
    <property type="protein sequence ID" value="GHE13699.1"/>
    <property type="molecule type" value="Genomic_DNA"/>
</dbReference>
<evidence type="ECO:0000313" key="3">
    <source>
        <dbReference type="Proteomes" id="UP000655443"/>
    </source>
</evidence>
<organism evidence="2 3">
    <name type="scientific">Streptomyces alanosinicus</name>
    <dbReference type="NCBI Taxonomy" id="68171"/>
    <lineage>
        <taxon>Bacteria</taxon>
        <taxon>Bacillati</taxon>
        <taxon>Actinomycetota</taxon>
        <taxon>Actinomycetes</taxon>
        <taxon>Kitasatosporales</taxon>
        <taxon>Streptomycetaceae</taxon>
        <taxon>Streptomyces</taxon>
    </lineage>
</organism>
<feature type="compositionally biased region" description="Polar residues" evidence="1">
    <location>
        <begin position="45"/>
        <end position="55"/>
    </location>
</feature>
<name>A0A918YRB1_9ACTN</name>
<dbReference type="AlphaFoldDB" id="A0A918YRB1"/>
<gene>
    <name evidence="2" type="ORF">GCM10010339_81510</name>
</gene>
<evidence type="ECO:0000313" key="2">
    <source>
        <dbReference type="EMBL" id="GHE13699.1"/>
    </source>
</evidence>
<dbReference type="RefSeq" id="WP_189958632.1">
    <property type="nucleotide sequence ID" value="NZ_BMVG01000043.1"/>
</dbReference>
<keyword evidence="3" id="KW-1185">Reference proteome</keyword>
<sequence>MSVPHSQRAVDPGLLRPTAVVDFGLERWLSGDQPGAGGNVRGITGPSSSVQTTVAPSGGQV</sequence>
<accession>A0A918YRB1</accession>
<proteinExistence type="predicted"/>